<organism evidence="1 2">
    <name type="scientific">Steinernema glaseri</name>
    <dbReference type="NCBI Taxonomy" id="37863"/>
    <lineage>
        <taxon>Eukaryota</taxon>
        <taxon>Metazoa</taxon>
        <taxon>Ecdysozoa</taxon>
        <taxon>Nematoda</taxon>
        <taxon>Chromadorea</taxon>
        <taxon>Rhabditida</taxon>
        <taxon>Tylenchina</taxon>
        <taxon>Panagrolaimomorpha</taxon>
        <taxon>Strongyloidoidea</taxon>
        <taxon>Steinernematidae</taxon>
        <taxon>Steinernema</taxon>
    </lineage>
</organism>
<dbReference type="WBParaSite" id="L893_g6249.t1">
    <property type="protein sequence ID" value="L893_g6249.t1"/>
    <property type="gene ID" value="L893_g6249"/>
</dbReference>
<accession>A0A1I8AIB0</accession>
<proteinExistence type="predicted"/>
<evidence type="ECO:0000313" key="2">
    <source>
        <dbReference type="WBParaSite" id="L893_g6249.t1"/>
    </source>
</evidence>
<dbReference type="AlphaFoldDB" id="A0A1I8AIB0"/>
<dbReference type="Proteomes" id="UP000095287">
    <property type="component" value="Unplaced"/>
</dbReference>
<sequence length="188" mass="21882">KLVEGRKLSSLIMREYPNRGNTTMSKSLFLQDQFDVLEFRNYDAQWNDAGGLKLATSVSELLDFWSQNSERMVGKSLVVSNNCYGVIKQLEQFVRRGTATPCEKEESKFRDMEHSQVTDFKPLCVYRYEEGEEGDKRKFFISAKCIEYENIHFRQRKIVHRSVNTGLQVLGGLYCSCHCQKHLRLTFA</sequence>
<keyword evidence="1" id="KW-1185">Reference proteome</keyword>
<name>A0A1I8AIB0_9BILA</name>
<protein>
    <submittedName>
        <fullName evidence="2">FBA_2 domain-containing protein</fullName>
    </submittedName>
</protein>
<reference evidence="2" key="1">
    <citation type="submission" date="2016-11" db="UniProtKB">
        <authorList>
            <consortium name="WormBaseParasite"/>
        </authorList>
    </citation>
    <scope>IDENTIFICATION</scope>
</reference>
<evidence type="ECO:0000313" key="1">
    <source>
        <dbReference type="Proteomes" id="UP000095287"/>
    </source>
</evidence>